<keyword evidence="2" id="KW-1185">Reference proteome</keyword>
<gene>
    <name evidence="1" type="ORF">ADICEAN_00013</name>
</gene>
<dbReference type="eggNOG" id="ENOG50336ZA">
    <property type="taxonomic scope" value="Bacteria"/>
</dbReference>
<dbReference type="STRING" id="1279009.ADICEAN_00013"/>
<dbReference type="AlphaFoldDB" id="M7NBY1"/>
<dbReference type="RefSeq" id="WP_009193427.1">
    <property type="nucleotide sequence ID" value="NZ_AODQ01000001.1"/>
</dbReference>
<dbReference type="OrthoDB" id="882485at2"/>
<reference evidence="1 2" key="1">
    <citation type="journal article" date="2013" name="Genome Announc.">
        <title>Draft Genome Sequence of Cesiribacter andamanensis Strain AMV16T, Isolated from a Soil Sample from a Mud Volcano in the Andaman Islands, India.</title>
        <authorList>
            <person name="Shivaji S."/>
            <person name="Ara S."/>
            <person name="Begum Z."/>
            <person name="Srinivas T.N."/>
            <person name="Singh A."/>
            <person name="Kumar Pinnaka A."/>
        </authorList>
    </citation>
    <scope>NUCLEOTIDE SEQUENCE [LARGE SCALE GENOMIC DNA]</scope>
    <source>
        <strain evidence="1 2">AMV16</strain>
    </source>
</reference>
<comment type="caution">
    <text evidence="1">The sequence shown here is derived from an EMBL/GenBank/DDBJ whole genome shotgun (WGS) entry which is preliminary data.</text>
</comment>
<organism evidence="1 2">
    <name type="scientific">Cesiribacter andamanensis AMV16</name>
    <dbReference type="NCBI Taxonomy" id="1279009"/>
    <lineage>
        <taxon>Bacteria</taxon>
        <taxon>Pseudomonadati</taxon>
        <taxon>Bacteroidota</taxon>
        <taxon>Cytophagia</taxon>
        <taxon>Cytophagales</taxon>
        <taxon>Cesiribacteraceae</taxon>
        <taxon>Cesiribacter</taxon>
    </lineage>
</organism>
<protein>
    <recommendedName>
        <fullName evidence="3">STAS/SEC14 domain-containing protein</fullName>
    </recommendedName>
</protein>
<name>M7NBY1_9BACT</name>
<accession>M7NBY1</accession>
<proteinExistence type="predicted"/>
<evidence type="ECO:0000313" key="1">
    <source>
        <dbReference type="EMBL" id="EMR04742.1"/>
    </source>
</evidence>
<sequence>MKIEVKNKLGQTYYTGFMNTARGWYEGEWNGYVNSDEVIEAVKIVMANTDQSTFTKSLNDSSKGEGSWDEANDWLGQNWIPYAVAGGLQKFAFVVSPDIFSAMSSEDLQTKIPGTGFEMRTFQHRSEAEAWLSA</sequence>
<dbReference type="Proteomes" id="UP000011910">
    <property type="component" value="Unassembled WGS sequence"/>
</dbReference>
<evidence type="ECO:0008006" key="3">
    <source>
        <dbReference type="Google" id="ProtNLM"/>
    </source>
</evidence>
<dbReference type="EMBL" id="AODQ01000001">
    <property type="protein sequence ID" value="EMR04742.1"/>
    <property type="molecule type" value="Genomic_DNA"/>
</dbReference>
<evidence type="ECO:0000313" key="2">
    <source>
        <dbReference type="Proteomes" id="UP000011910"/>
    </source>
</evidence>